<proteinExistence type="predicted"/>
<accession>A0A2U1AX86</accession>
<evidence type="ECO:0000313" key="5">
    <source>
        <dbReference type="Proteomes" id="UP000576225"/>
    </source>
</evidence>
<evidence type="ECO:0000313" key="2">
    <source>
        <dbReference type="EMBL" id="NMD86014.1"/>
    </source>
</evidence>
<evidence type="ECO:0000256" key="1">
    <source>
        <dbReference type="SAM" id="SignalP"/>
    </source>
</evidence>
<dbReference type="Proteomes" id="UP000576225">
    <property type="component" value="Unassembled WGS sequence"/>
</dbReference>
<feature type="chain" id="PRO_5041066878" evidence="1">
    <location>
        <begin position="22"/>
        <end position="228"/>
    </location>
</feature>
<keyword evidence="1" id="KW-0732">Signal</keyword>
<name>A0A2U1AX86_9BACT</name>
<protein>
    <submittedName>
        <fullName evidence="3">Uncharacterized protein</fullName>
    </submittedName>
</protein>
<organism evidence="3 4">
    <name type="scientific">Victivallis vadensis</name>
    <dbReference type="NCBI Taxonomy" id="172901"/>
    <lineage>
        <taxon>Bacteria</taxon>
        <taxon>Pseudomonadati</taxon>
        <taxon>Lentisphaerota</taxon>
        <taxon>Lentisphaeria</taxon>
        <taxon>Victivallales</taxon>
        <taxon>Victivallaceae</taxon>
        <taxon>Victivallis</taxon>
    </lineage>
</organism>
<comment type="caution">
    <text evidence="3">The sequence shown here is derived from an EMBL/GenBank/DDBJ whole genome shotgun (WGS) entry which is preliminary data.</text>
</comment>
<feature type="signal peptide" evidence="1">
    <location>
        <begin position="1"/>
        <end position="21"/>
    </location>
</feature>
<dbReference type="RefSeq" id="WP_116884200.1">
    <property type="nucleotide sequence ID" value="NZ_CABMMC010000062.1"/>
</dbReference>
<keyword evidence="4" id="KW-1185">Reference proteome</keyword>
<dbReference type="EMBL" id="QEKH01000015">
    <property type="protein sequence ID" value="PVY40992.1"/>
    <property type="molecule type" value="Genomic_DNA"/>
</dbReference>
<dbReference type="OrthoDB" id="9997631at2"/>
<sequence length="228" mass="25698">MKKKLLMSVMAAVFVGMTVWAAPGVLPDEFLFTKMKLTYSRESTPSVRGDSSRSVASVSGALRNRWVVFYVEYYPKISKLRNAWIDDITLTLTVIFDAQSQGRMVPCVFTGKTEFMTIPVDGRRHVALMMIPPHLLDRYLPVSGSSSTASSSTFWAEAVFTDRSNNILGIAYCNVKGSTLALQRQEFAKMLQVKPNIVRDGVILSKDESPWRWTDFSDYDYIKPARAK</sequence>
<reference evidence="3 4" key="1">
    <citation type="submission" date="2018-04" db="EMBL/GenBank/DDBJ databases">
        <title>Genomic Encyclopedia of Type Strains, Phase IV (KMG-IV): sequencing the most valuable type-strain genomes for metagenomic binning, comparative biology and taxonomic classification.</title>
        <authorList>
            <person name="Goeker M."/>
        </authorList>
    </citation>
    <scope>NUCLEOTIDE SEQUENCE [LARGE SCALE GENOMIC DNA]</scope>
    <source>
        <strain evidence="3 4">DSM 14823</strain>
    </source>
</reference>
<gene>
    <name evidence="3" type="ORF">C8D82_11543</name>
    <name evidence="2" type="ORF">HF882_05390</name>
</gene>
<evidence type="ECO:0000313" key="3">
    <source>
        <dbReference type="EMBL" id="PVY40992.1"/>
    </source>
</evidence>
<dbReference type="Proteomes" id="UP000245959">
    <property type="component" value="Unassembled WGS sequence"/>
</dbReference>
<dbReference type="EMBL" id="JABAEW010000007">
    <property type="protein sequence ID" value="NMD86014.1"/>
    <property type="molecule type" value="Genomic_DNA"/>
</dbReference>
<dbReference type="AlphaFoldDB" id="A0A2U1AX86"/>
<dbReference type="GeneID" id="78295502"/>
<reference evidence="2 5" key="2">
    <citation type="submission" date="2020-04" db="EMBL/GenBank/DDBJ databases">
        <authorList>
            <person name="Hitch T.C.A."/>
            <person name="Wylensek D."/>
            <person name="Clavel T."/>
        </authorList>
    </citation>
    <scope>NUCLEOTIDE SEQUENCE [LARGE SCALE GENOMIC DNA]</scope>
    <source>
        <strain evidence="2 5">COR2-253-APC-1A</strain>
    </source>
</reference>
<evidence type="ECO:0000313" key="4">
    <source>
        <dbReference type="Proteomes" id="UP000245959"/>
    </source>
</evidence>